<evidence type="ECO:0000259" key="6">
    <source>
        <dbReference type="Pfam" id="PF00582"/>
    </source>
</evidence>
<evidence type="ECO:0000256" key="4">
    <source>
        <dbReference type="ARBA" id="ARBA00022490"/>
    </source>
</evidence>
<dbReference type="RefSeq" id="WP_041018296.1">
    <property type="nucleotide sequence ID" value="NZ_CCEJ010000009.1"/>
</dbReference>
<dbReference type="Pfam" id="PF00582">
    <property type="entry name" value="Usp"/>
    <property type="match status" value="1"/>
</dbReference>
<dbReference type="eggNOG" id="COG0589">
    <property type="taxonomic scope" value="Bacteria"/>
</dbReference>
<keyword evidence="8" id="KW-1185">Reference proteome</keyword>
<proteinExistence type="inferred from homology"/>
<dbReference type="SUPFAM" id="SSF52402">
    <property type="entry name" value="Adenine nucleotide alpha hydrolases-like"/>
    <property type="match status" value="1"/>
</dbReference>
<dbReference type="PRINTS" id="PR01438">
    <property type="entry name" value="UNVRSLSTRESS"/>
</dbReference>
<dbReference type="PANTHER" id="PTHR46268:SF23">
    <property type="entry name" value="UNIVERSAL STRESS PROTEIN A-RELATED"/>
    <property type="match status" value="1"/>
</dbReference>
<protein>
    <recommendedName>
        <fullName evidence="5">Universal stress protein</fullName>
    </recommendedName>
</protein>
<dbReference type="InterPro" id="IPR006015">
    <property type="entry name" value="Universal_stress_UspA"/>
</dbReference>
<comment type="caution">
    <text evidence="7">The sequence shown here is derived from an EMBL/GenBank/DDBJ whole genome shotgun (WGS) entry which is preliminary data.</text>
</comment>
<accession>A0A090D2Z4</accession>
<gene>
    <name evidence="7" type="primary">uspA</name>
    <name evidence="7" type="ORF">CSEC_1956</name>
</gene>
<dbReference type="InterPro" id="IPR006016">
    <property type="entry name" value="UspA"/>
</dbReference>
<name>A0A090D2Z4_9BACT</name>
<feature type="domain" description="UspA" evidence="6">
    <location>
        <begin position="3"/>
        <end position="142"/>
    </location>
</feature>
<dbReference type="Proteomes" id="UP000031552">
    <property type="component" value="Unassembled WGS sequence"/>
</dbReference>
<dbReference type="OrthoDB" id="9788959at2"/>
<comment type="similarity">
    <text evidence="2 5">Belongs to the universal stress protein A family.</text>
</comment>
<evidence type="ECO:0000313" key="8">
    <source>
        <dbReference type="Proteomes" id="UP000031552"/>
    </source>
</evidence>
<comment type="subcellular location">
    <subcellularLocation>
        <location evidence="1 5">Cytoplasm</location>
    </subcellularLocation>
</comment>
<dbReference type="PANTHER" id="PTHR46268">
    <property type="entry name" value="STRESS RESPONSE PROTEIN NHAX"/>
    <property type="match status" value="1"/>
</dbReference>
<evidence type="ECO:0000313" key="7">
    <source>
        <dbReference type="EMBL" id="CDR34763.1"/>
    </source>
</evidence>
<dbReference type="STRING" id="1437425.CSEC_1956"/>
<evidence type="ECO:0000256" key="3">
    <source>
        <dbReference type="ARBA" id="ARBA00011738"/>
    </source>
</evidence>
<evidence type="ECO:0000256" key="1">
    <source>
        <dbReference type="ARBA" id="ARBA00004496"/>
    </source>
</evidence>
<sequence>MVYQHILFAADLIDEDDEPVSRKALELKKMNNSAISIVHAVEIPTGYGDSYEMPVVSQWQKDLEASLMGRLESLAEKIDVDKANIHLKIGPPKNLILDVAQEIGADLIVVGSHGRHGLSLMLLGSTSTAVLHGAKCDVLAVRV</sequence>
<reference evidence="7" key="2">
    <citation type="submission" date="2014-09" db="EMBL/GenBank/DDBJ databases">
        <title>Criblamydia sequanensis harbors a mega-plasmid encoding arsenite resistance.</title>
        <authorList>
            <person name="Bertelli C."/>
            <person name="Goesmann A."/>
            <person name="Greub G."/>
        </authorList>
    </citation>
    <scope>NUCLEOTIDE SEQUENCE [LARGE SCALE GENOMIC DNA]</scope>
    <source>
        <strain evidence="7">CRIB-18</strain>
    </source>
</reference>
<organism evidence="7 8">
    <name type="scientific">Candidatus Criblamydia sequanensis CRIB-18</name>
    <dbReference type="NCBI Taxonomy" id="1437425"/>
    <lineage>
        <taxon>Bacteria</taxon>
        <taxon>Pseudomonadati</taxon>
        <taxon>Chlamydiota</taxon>
        <taxon>Chlamydiia</taxon>
        <taxon>Parachlamydiales</taxon>
        <taxon>Candidatus Criblamydiaceae</taxon>
        <taxon>Candidatus Criblamydia</taxon>
    </lineage>
</organism>
<comment type="subunit">
    <text evidence="3">Homodimer.</text>
</comment>
<dbReference type="PIRSF" id="PIRSF006276">
    <property type="entry name" value="UspA"/>
    <property type="match status" value="1"/>
</dbReference>
<evidence type="ECO:0000256" key="5">
    <source>
        <dbReference type="PIRNR" id="PIRNR006276"/>
    </source>
</evidence>
<dbReference type="Gene3D" id="3.40.50.12370">
    <property type="match status" value="1"/>
</dbReference>
<dbReference type="EMBL" id="CCEJ010000009">
    <property type="protein sequence ID" value="CDR34763.1"/>
    <property type="molecule type" value="Genomic_DNA"/>
</dbReference>
<reference evidence="7" key="1">
    <citation type="submission" date="2013-12" db="EMBL/GenBank/DDBJ databases">
        <authorList>
            <person name="Linke B."/>
        </authorList>
    </citation>
    <scope>NUCLEOTIDE SEQUENCE [LARGE SCALE GENOMIC DNA]</scope>
    <source>
        <strain evidence="7">CRIB-18</strain>
    </source>
</reference>
<keyword evidence="4 5" id="KW-0963">Cytoplasm</keyword>
<dbReference type="GO" id="GO:0005737">
    <property type="term" value="C:cytoplasm"/>
    <property type="evidence" value="ECO:0007669"/>
    <property type="project" value="UniProtKB-SubCell"/>
</dbReference>
<evidence type="ECO:0000256" key="2">
    <source>
        <dbReference type="ARBA" id="ARBA00008791"/>
    </source>
</evidence>
<dbReference type="AlphaFoldDB" id="A0A090D2Z4"/>